<sequence>MTSLLLLRASIFLVAAWTYSHHSPTPPIEINETNQSLAYLPSYIQQYIYEHKTCTRDTIYIYEYIASTTS</sequence>
<accession>A0ACB9ZDF9</accession>
<dbReference type="Proteomes" id="UP001497700">
    <property type="component" value="Unassembled WGS sequence"/>
</dbReference>
<name>A0ACB9ZDF9_9PEZI</name>
<keyword evidence="2" id="KW-1185">Reference proteome</keyword>
<gene>
    <name evidence="1" type="ORF">F4820DRAFT_45943</name>
</gene>
<evidence type="ECO:0000313" key="2">
    <source>
        <dbReference type="Proteomes" id="UP001497700"/>
    </source>
</evidence>
<protein>
    <submittedName>
        <fullName evidence="1">Uncharacterized protein</fullName>
    </submittedName>
</protein>
<comment type="caution">
    <text evidence="1">The sequence shown here is derived from an EMBL/GenBank/DDBJ whole genome shotgun (WGS) entry which is preliminary data.</text>
</comment>
<organism evidence="1 2">
    <name type="scientific">Hypoxylon rubiginosum</name>
    <dbReference type="NCBI Taxonomy" id="110542"/>
    <lineage>
        <taxon>Eukaryota</taxon>
        <taxon>Fungi</taxon>
        <taxon>Dikarya</taxon>
        <taxon>Ascomycota</taxon>
        <taxon>Pezizomycotina</taxon>
        <taxon>Sordariomycetes</taxon>
        <taxon>Xylariomycetidae</taxon>
        <taxon>Xylariales</taxon>
        <taxon>Hypoxylaceae</taxon>
        <taxon>Hypoxylon</taxon>
    </lineage>
</organism>
<reference evidence="1 2" key="1">
    <citation type="journal article" date="2022" name="New Phytol.">
        <title>Ecological generalism drives hyperdiversity of secondary metabolite gene clusters in xylarialean endophytes.</title>
        <authorList>
            <person name="Franco M.E.E."/>
            <person name="Wisecaver J.H."/>
            <person name="Arnold A.E."/>
            <person name="Ju Y.M."/>
            <person name="Slot J.C."/>
            <person name="Ahrendt S."/>
            <person name="Moore L.P."/>
            <person name="Eastman K.E."/>
            <person name="Scott K."/>
            <person name="Konkel Z."/>
            <person name="Mondo S.J."/>
            <person name="Kuo A."/>
            <person name="Hayes R.D."/>
            <person name="Haridas S."/>
            <person name="Andreopoulos B."/>
            <person name="Riley R."/>
            <person name="LaButti K."/>
            <person name="Pangilinan J."/>
            <person name="Lipzen A."/>
            <person name="Amirebrahimi M."/>
            <person name="Yan J."/>
            <person name="Adam C."/>
            <person name="Keymanesh K."/>
            <person name="Ng V."/>
            <person name="Louie K."/>
            <person name="Northen T."/>
            <person name="Drula E."/>
            <person name="Henrissat B."/>
            <person name="Hsieh H.M."/>
            <person name="Youens-Clark K."/>
            <person name="Lutzoni F."/>
            <person name="Miadlikowska J."/>
            <person name="Eastwood D.C."/>
            <person name="Hamelin R.C."/>
            <person name="Grigoriev I.V."/>
            <person name="U'Ren J.M."/>
        </authorList>
    </citation>
    <scope>NUCLEOTIDE SEQUENCE [LARGE SCALE GENOMIC DNA]</scope>
    <source>
        <strain evidence="1 2">CBS 119005</strain>
    </source>
</reference>
<dbReference type="EMBL" id="MU393432">
    <property type="protein sequence ID" value="KAI4869250.1"/>
    <property type="molecule type" value="Genomic_DNA"/>
</dbReference>
<evidence type="ECO:0000313" key="1">
    <source>
        <dbReference type="EMBL" id="KAI4869250.1"/>
    </source>
</evidence>
<proteinExistence type="predicted"/>